<comment type="caution">
    <text evidence="4">The sequence shown here is derived from an EMBL/GenBank/DDBJ whole genome shotgun (WGS) entry which is preliminary data.</text>
</comment>
<dbReference type="GO" id="GO:1904491">
    <property type="term" value="P:protein localization to ciliary transition zone"/>
    <property type="evidence" value="ECO:0007669"/>
    <property type="project" value="TreeGrafter"/>
</dbReference>
<dbReference type="PANTHER" id="PTHR31043">
    <property type="entry name" value="NEPHROCYSTIN-4"/>
    <property type="match status" value="1"/>
</dbReference>
<dbReference type="EMBL" id="CADEPM010000001">
    <property type="protein sequence ID" value="CAB3396566.1"/>
    <property type="molecule type" value="Genomic_DNA"/>
</dbReference>
<dbReference type="GO" id="GO:0097730">
    <property type="term" value="C:non-motile cilium"/>
    <property type="evidence" value="ECO:0007669"/>
    <property type="project" value="InterPro"/>
</dbReference>
<evidence type="ECO:0000313" key="5">
    <source>
        <dbReference type="Proteomes" id="UP000494206"/>
    </source>
</evidence>
<name>A0A8S1E8G5_9PELO</name>
<protein>
    <recommendedName>
        <fullName evidence="6">Nephrocystin-4</fullName>
    </recommendedName>
</protein>
<dbReference type="PANTHER" id="PTHR31043:SF3">
    <property type="entry name" value="NEPHROCYSTIN-4"/>
    <property type="match status" value="1"/>
</dbReference>
<dbReference type="GO" id="GO:0097546">
    <property type="term" value="C:ciliary base"/>
    <property type="evidence" value="ECO:0007669"/>
    <property type="project" value="TreeGrafter"/>
</dbReference>
<feature type="domain" description="NPHP4 C2-like" evidence="2">
    <location>
        <begin position="454"/>
        <end position="625"/>
    </location>
</feature>
<dbReference type="Pfam" id="PF26190">
    <property type="entry name" value="Ig_NPHP4_1st"/>
    <property type="match status" value="1"/>
</dbReference>
<dbReference type="GO" id="GO:0090090">
    <property type="term" value="P:negative regulation of canonical Wnt signaling pathway"/>
    <property type="evidence" value="ECO:0007669"/>
    <property type="project" value="InterPro"/>
</dbReference>
<feature type="compositionally biased region" description="Basic and acidic residues" evidence="1">
    <location>
        <begin position="371"/>
        <end position="395"/>
    </location>
</feature>
<accession>A0A8S1E8G5</accession>
<sequence length="1074" mass="123298">MSSANEWYISFLENRGVEIKRSITAGTISDGYAVRIGRLFSNELLDGVEYRINAFFYDLATSQMFGRPCNTKWTYAKEKRCEFFEELYFHCPTVDDKILLILQFVEKEKSEISPFVAPLKEPLISASLDEISIFFGQNAKKIEDTIIDEILRDRHLKDNLPPKTFTRASVVDRRLKIGVHNGFCYLSEPLCISLTATNTNLVSNNSTIKKRRAMSSTDLIAGPVAMYINSRVSIPNLIEDPRIALILMVEYTFLYDDDKRVTHPILIGWGAWKPFATSMERQQYAHATVSLIGGPRPNPEGVLCFRNLLHLQRSMDNAYTESHPHMTIEFTFFVDQLDFESRVPTSCDNHSILDRRTPKSERSSKSQKLASKTDLDENKDEGEKLPQIETARSHTSEEELFAINEDLNKIIPPPKVDDDLLKDDSKSSSVYMIPFEATKPSNFPRSVHSMFARLNFQPLRDRTGAIPSTEDVNEKILMDVNREKNDRLDVSHFFFQFIAVKKLVTKGHHPNLAKLFFTIQFYRFHELSTETLLLATDEKYEPSILKRIDKNGEPIGGSPGFIAKFIIEGDDEKRDFVDYLASGNAIIDAWDAESLCHVGTSIIPLKNLLRRGREAIQLYLQCPIVDSSNKHNCLLYIRLANIGHPAAHVYGLQQQHPQPHPQHPQPPCLFTLVLSFKVSMAVVNGVVVSSEFCSFLSENASIASNSCSVARRLTSTNKLAGEEGPHSYRVQAKPLNTLHKSQLDRFLTAQRLDIQQRHEEIFNSSSLDKLKQWNKLKNDFPFDNKKISQKFIFEEELAAYRKLRYESKPAKLLEAVFKGITVRHEIHPSFGEKVFFEFPLENTLSEPINCVVEIDDQALRPVLDQDEWAFYKTLNKIQTPIEKNMIRETSDKIEVFLKPGETVFIPFVYDSFFFANDHFDMYSTKIIFRRWDNRDPISILDLHVYHRNYLPNHSVVFIGESNSSLQKQLVLPTLSKDRRVISCRCSNPEVRVGLKNASLKQIAHFTTFVGDVGSRSTFLILMYSDHYQFRLVAVWKITILSYHRVDLRGIVGQSSRAQLSIQQQYRWDSVYSQI</sequence>
<dbReference type="InterPro" id="IPR058765">
    <property type="entry name" value="NPHP4_C2-like"/>
</dbReference>
<dbReference type="GO" id="GO:0036064">
    <property type="term" value="C:ciliary basal body"/>
    <property type="evidence" value="ECO:0007669"/>
    <property type="project" value="TreeGrafter"/>
</dbReference>
<feature type="domain" description="NPHP4 Ig-like" evidence="3">
    <location>
        <begin position="823"/>
        <end position="917"/>
    </location>
</feature>
<organism evidence="4 5">
    <name type="scientific">Caenorhabditis bovis</name>
    <dbReference type="NCBI Taxonomy" id="2654633"/>
    <lineage>
        <taxon>Eukaryota</taxon>
        <taxon>Metazoa</taxon>
        <taxon>Ecdysozoa</taxon>
        <taxon>Nematoda</taxon>
        <taxon>Chromadorea</taxon>
        <taxon>Rhabditida</taxon>
        <taxon>Rhabditina</taxon>
        <taxon>Rhabditomorpha</taxon>
        <taxon>Rhabditoidea</taxon>
        <taxon>Rhabditidae</taxon>
        <taxon>Peloderinae</taxon>
        <taxon>Caenorhabditis</taxon>
    </lineage>
</organism>
<feature type="compositionally biased region" description="Basic and acidic residues" evidence="1">
    <location>
        <begin position="351"/>
        <end position="364"/>
    </location>
</feature>
<evidence type="ECO:0008006" key="6">
    <source>
        <dbReference type="Google" id="ProtNLM"/>
    </source>
</evidence>
<dbReference type="OrthoDB" id="313446at2759"/>
<gene>
    <name evidence="4" type="ORF">CBOVIS_LOCUS97</name>
</gene>
<evidence type="ECO:0000259" key="3">
    <source>
        <dbReference type="Pfam" id="PF26190"/>
    </source>
</evidence>
<keyword evidence="5" id="KW-1185">Reference proteome</keyword>
<dbReference type="AlphaFoldDB" id="A0A8S1E8G5"/>
<evidence type="ECO:0000259" key="2">
    <source>
        <dbReference type="Pfam" id="PF26186"/>
    </source>
</evidence>
<proteinExistence type="predicted"/>
<evidence type="ECO:0000313" key="4">
    <source>
        <dbReference type="EMBL" id="CAB3396566.1"/>
    </source>
</evidence>
<dbReference type="InterPro" id="IPR058687">
    <property type="entry name" value="Ig_NPHP4_1st"/>
</dbReference>
<dbReference type="Pfam" id="PF26186">
    <property type="entry name" value="NPHP4_C2_3rd"/>
    <property type="match status" value="1"/>
</dbReference>
<dbReference type="InterPro" id="IPR029775">
    <property type="entry name" value="NPHP4"/>
</dbReference>
<evidence type="ECO:0000256" key="1">
    <source>
        <dbReference type="SAM" id="MobiDB-lite"/>
    </source>
</evidence>
<dbReference type="GO" id="GO:0035869">
    <property type="term" value="C:ciliary transition zone"/>
    <property type="evidence" value="ECO:0007669"/>
    <property type="project" value="TreeGrafter"/>
</dbReference>
<feature type="region of interest" description="Disordered" evidence="1">
    <location>
        <begin position="348"/>
        <end position="395"/>
    </location>
</feature>
<reference evidence="4 5" key="1">
    <citation type="submission" date="2020-04" db="EMBL/GenBank/DDBJ databases">
        <authorList>
            <person name="Laetsch R D."/>
            <person name="Stevens L."/>
            <person name="Kumar S."/>
            <person name="Blaxter L. M."/>
        </authorList>
    </citation>
    <scope>NUCLEOTIDE SEQUENCE [LARGE SCALE GENOMIC DNA]</scope>
</reference>
<dbReference type="Proteomes" id="UP000494206">
    <property type="component" value="Unassembled WGS sequence"/>
</dbReference>